<feature type="chain" id="PRO_5045784378" description="Outer membrane protein beta-barrel domain-containing protein" evidence="1">
    <location>
        <begin position="22"/>
        <end position="177"/>
    </location>
</feature>
<dbReference type="Gene3D" id="2.40.160.20">
    <property type="match status" value="1"/>
</dbReference>
<protein>
    <recommendedName>
        <fullName evidence="4">Outer membrane protein beta-barrel domain-containing protein</fullName>
    </recommendedName>
</protein>
<proteinExistence type="predicted"/>
<dbReference type="EMBL" id="AFBM01000010">
    <property type="protein sequence ID" value="EGF52872.1"/>
    <property type="molecule type" value="Genomic_DNA"/>
</dbReference>
<dbReference type="InterPro" id="IPR011250">
    <property type="entry name" value="OMP/PagP_B-barrel"/>
</dbReference>
<keyword evidence="3" id="KW-1185">Reference proteome</keyword>
<gene>
    <name evidence="2" type="ORF">HMPREF9445_01200</name>
</gene>
<dbReference type="SUPFAM" id="SSF56925">
    <property type="entry name" value="OMPA-like"/>
    <property type="match status" value="1"/>
</dbReference>
<evidence type="ECO:0000256" key="1">
    <source>
        <dbReference type="SAM" id="SignalP"/>
    </source>
</evidence>
<organism evidence="2 3">
    <name type="scientific">Bacteroides clarus YIT 12056</name>
    <dbReference type="NCBI Taxonomy" id="762984"/>
    <lineage>
        <taxon>Bacteria</taxon>
        <taxon>Pseudomonadati</taxon>
        <taxon>Bacteroidota</taxon>
        <taxon>Bacteroidia</taxon>
        <taxon>Bacteroidales</taxon>
        <taxon>Bacteroidaceae</taxon>
        <taxon>Bacteroides</taxon>
    </lineage>
</organism>
<comment type="caution">
    <text evidence="2">The sequence shown here is derived from an EMBL/GenBank/DDBJ whole genome shotgun (WGS) entry which is preliminary data.</text>
</comment>
<accession>A0ABN0CPQ0</accession>
<name>A0ABN0CPQ0_9BACE</name>
<evidence type="ECO:0000313" key="3">
    <source>
        <dbReference type="Proteomes" id="UP000010321"/>
    </source>
</evidence>
<keyword evidence="1" id="KW-0732">Signal</keyword>
<reference evidence="2 3" key="1">
    <citation type="submission" date="2011-02" db="EMBL/GenBank/DDBJ databases">
        <authorList>
            <person name="Weinstock G."/>
            <person name="Sodergren E."/>
            <person name="Clifton S."/>
            <person name="Fulton L."/>
            <person name="Fulton B."/>
            <person name="Courtney L."/>
            <person name="Fronick C."/>
            <person name="Harrison M."/>
            <person name="Strong C."/>
            <person name="Farmer C."/>
            <person name="Delahaunty K."/>
            <person name="Markovic C."/>
            <person name="Hall O."/>
            <person name="Minx P."/>
            <person name="Tomlinson C."/>
            <person name="Mitreva M."/>
            <person name="Hou S."/>
            <person name="Chen J."/>
            <person name="Wollam A."/>
            <person name="Pepin K.H."/>
            <person name="Johnson M."/>
            <person name="Bhonagiri V."/>
            <person name="Zhang X."/>
            <person name="Suruliraj S."/>
            <person name="Warren W."/>
            <person name="Chinwalla A."/>
            <person name="Mardis E.R."/>
            <person name="Wilson R.K."/>
        </authorList>
    </citation>
    <scope>NUCLEOTIDE SEQUENCE [LARGE SCALE GENOMIC DNA]</scope>
    <source>
        <strain evidence="2 3">YIT 12056</strain>
    </source>
</reference>
<sequence length="177" mass="19422">MKKKFLLLSSLVLSTCTVLQAQNYAVGGSVKAWHNHQDGITSFSVAPDIGYTLSDKWYIGTALGYSYLKKEEIRTNSVSLMPYARYFYYVSGKLKLFVDSTAGISLDKSDSEQMSSSWQAGFKPGVIFGLTERFCLAAGFGFLGYRGTNGETNTLGDSGWGVDISGNSLQIGLYYIF</sequence>
<dbReference type="RefSeq" id="WP_009121370.1">
    <property type="nucleotide sequence ID" value="NZ_FQWK01000003.1"/>
</dbReference>
<feature type="signal peptide" evidence="1">
    <location>
        <begin position="1"/>
        <end position="21"/>
    </location>
</feature>
<evidence type="ECO:0008006" key="4">
    <source>
        <dbReference type="Google" id="ProtNLM"/>
    </source>
</evidence>
<evidence type="ECO:0000313" key="2">
    <source>
        <dbReference type="EMBL" id="EGF52872.1"/>
    </source>
</evidence>
<dbReference type="Proteomes" id="UP000010321">
    <property type="component" value="Unassembled WGS sequence"/>
</dbReference>